<name>A0A290X3U7_9BURK</name>
<dbReference type="InterPro" id="IPR020084">
    <property type="entry name" value="NUDIX_hydrolase_CS"/>
</dbReference>
<dbReference type="GO" id="GO:0019677">
    <property type="term" value="P:NAD+ catabolic process"/>
    <property type="evidence" value="ECO:0007669"/>
    <property type="project" value="TreeGrafter"/>
</dbReference>
<protein>
    <recommendedName>
        <fullName evidence="4">NAD(+) diphosphatase</fullName>
        <ecNumber evidence="4">3.6.1.22</ecNumber>
    </recommendedName>
</protein>
<evidence type="ECO:0000256" key="2">
    <source>
        <dbReference type="ARBA" id="ARBA00001947"/>
    </source>
</evidence>
<dbReference type="GO" id="GO:0005829">
    <property type="term" value="C:cytosol"/>
    <property type="evidence" value="ECO:0007669"/>
    <property type="project" value="TreeGrafter"/>
</dbReference>
<dbReference type="Pfam" id="PF00293">
    <property type="entry name" value="NUDIX"/>
    <property type="match status" value="1"/>
</dbReference>
<dbReference type="InterPro" id="IPR015375">
    <property type="entry name" value="NADH_PPase-like_N"/>
</dbReference>
<evidence type="ECO:0000256" key="6">
    <source>
        <dbReference type="ARBA" id="ARBA00022801"/>
    </source>
</evidence>
<keyword evidence="12" id="KW-1185">Reference proteome</keyword>
<dbReference type="Gene3D" id="3.90.79.10">
    <property type="entry name" value="Nucleoside Triphosphate Pyrophosphohydrolase"/>
    <property type="match status" value="1"/>
</dbReference>
<dbReference type="PANTHER" id="PTHR42904:SF6">
    <property type="entry name" value="NAD-CAPPED RNA HYDROLASE NUDT12"/>
    <property type="match status" value="1"/>
</dbReference>
<evidence type="ECO:0000256" key="4">
    <source>
        <dbReference type="ARBA" id="ARBA00012381"/>
    </source>
</evidence>
<dbReference type="InterPro" id="IPR015797">
    <property type="entry name" value="NUDIX_hydrolase-like_dom_sf"/>
</dbReference>
<dbReference type="InterPro" id="IPR049734">
    <property type="entry name" value="NudC-like_C"/>
</dbReference>
<dbReference type="Proteomes" id="UP000218437">
    <property type="component" value="Chromosome"/>
</dbReference>
<organism evidence="11 12">
    <name type="scientific">Janthinobacterium svalbardensis</name>
    <dbReference type="NCBI Taxonomy" id="368607"/>
    <lineage>
        <taxon>Bacteria</taxon>
        <taxon>Pseudomonadati</taxon>
        <taxon>Pseudomonadota</taxon>
        <taxon>Betaproteobacteria</taxon>
        <taxon>Burkholderiales</taxon>
        <taxon>Oxalobacteraceae</taxon>
        <taxon>Janthinobacterium</taxon>
    </lineage>
</organism>
<comment type="similarity">
    <text evidence="3">Belongs to the Nudix hydrolase family. NudC subfamily.</text>
</comment>
<comment type="cofactor">
    <cofactor evidence="1">
        <name>Mg(2+)</name>
        <dbReference type="ChEBI" id="CHEBI:18420"/>
    </cofactor>
</comment>
<dbReference type="Gene3D" id="3.90.79.20">
    <property type="match status" value="1"/>
</dbReference>
<dbReference type="SUPFAM" id="SSF55811">
    <property type="entry name" value="Nudix"/>
    <property type="match status" value="2"/>
</dbReference>
<comment type="catalytic activity">
    <reaction evidence="9">
        <text>a 5'-end NAD(+)-phospho-ribonucleoside in mRNA + H2O = a 5'-end phospho-adenosine-phospho-ribonucleoside in mRNA + beta-nicotinamide D-ribonucleotide + 2 H(+)</text>
        <dbReference type="Rhea" id="RHEA:60876"/>
        <dbReference type="Rhea" id="RHEA-COMP:15698"/>
        <dbReference type="Rhea" id="RHEA-COMP:15719"/>
        <dbReference type="ChEBI" id="CHEBI:14649"/>
        <dbReference type="ChEBI" id="CHEBI:15377"/>
        <dbReference type="ChEBI" id="CHEBI:15378"/>
        <dbReference type="ChEBI" id="CHEBI:144029"/>
        <dbReference type="ChEBI" id="CHEBI:144051"/>
    </reaction>
    <physiologicalReaction direction="left-to-right" evidence="9">
        <dbReference type="Rhea" id="RHEA:60877"/>
    </physiologicalReaction>
</comment>
<dbReference type="InterPro" id="IPR000086">
    <property type="entry name" value="NUDIX_hydrolase_dom"/>
</dbReference>
<dbReference type="PROSITE" id="PS00893">
    <property type="entry name" value="NUDIX_BOX"/>
    <property type="match status" value="1"/>
</dbReference>
<gene>
    <name evidence="11" type="ORF">CNX70_00200</name>
</gene>
<keyword evidence="8" id="KW-0520">NAD</keyword>
<evidence type="ECO:0000256" key="1">
    <source>
        <dbReference type="ARBA" id="ARBA00001946"/>
    </source>
</evidence>
<evidence type="ECO:0000256" key="3">
    <source>
        <dbReference type="ARBA" id="ARBA00009595"/>
    </source>
</evidence>
<dbReference type="NCBIfam" id="NF001299">
    <property type="entry name" value="PRK00241.1"/>
    <property type="match status" value="1"/>
</dbReference>
<dbReference type="PANTHER" id="PTHR42904">
    <property type="entry name" value="NUDIX HYDROLASE, NUDC SUBFAMILY"/>
    <property type="match status" value="1"/>
</dbReference>
<evidence type="ECO:0000313" key="11">
    <source>
        <dbReference type="EMBL" id="ATD63556.1"/>
    </source>
</evidence>
<comment type="cofactor">
    <cofactor evidence="2">
        <name>Zn(2+)</name>
        <dbReference type="ChEBI" id="CHEBI:29105"/>
    </cofactor>
</comment>
<evidence type="ECO:0000256" key="5">
    <source>
        <dbReference type="ARBA" id="ARBA00022723"/>
    </source>
</evidence>
<dbReference type="EC" id="3.6.1.22" evidence="4"/>
<sequence length="279" mass="30807">MLQTPDAFVPLIDPPEPAPAATETLTFVFHRGRLLLRTPGLTLPTAAEAAALDIDLSRAQPVGLWQGRYCQTVWTDAEPLPADSPLAWHGMRSLFHAVDDDFLGLASRAVQLAEWARTHRHCGVCATPMQRTRGERCFTCAACGMLAYPRISPAMMVLIRKGDSVLLAMHKHSPSQRFSPLAGFLEAGESIEEAVHREVMEEVGLRVHNLQYFMSQSWPFPHSLMIAFTADYLDGEIRLDENEIAEARWFGPGDAWPEASSSVSISALLVRAHRPPAVS</sequence>
<evidence type="ECO:0000256" key="7">
    <source>
        <dbReference type="ARBA" id="ARBA00022842"/>
    </source>
</evidence>
<accession>A0A290X3U7</accession>
<keyword evidence="6" id="KW-0378">Hydrolase</keyword>
<evidence type="ECO:0000256" key="8">
    <source>
        <dbReference type="ARBA" id="ARBA00023027"/>
    </source>
</evidence>
<dbReference type="GO" id="GO:0035529">
    <property type="term" value="F:NADH pyrophosphatase activity"/>
    <property type="evidence" value="ECO:0007669"/>
    <property type="project" value="TreeGrafter"/>
</dbReference>
<reference evidence="11 12" key="1">
    <citation type="submission" date="2017-09" db="EMBL/GenBank/DDBJ databases">
        <title>Complete genome sequence of Janthinobacterium svalbardensis PAMC 27463.</title>
        <authorList>
            <person name="Cho Y.-J."/>
            <person name="Cho A."/>
            <person name="Kim O.-S."/>
            <person name="Lee J.-I."/>
        </authorList>
    </citation>
    <scope>NUCLEOTIDE SEQUENCE [LARGE SCALE GENOMIC DNA]</scope>
    <source>
        <strain evidence="11 12">PAMC 27463</strain>
    </source>
</reference>
<dbReference type="CDD" id="cd03429">
    <property type="entry name" value="NUDIX_NADH_pyrophosphatase_Nudt13"/>
    <property type="match status" value="1"/>
</dbReference>
<dbReference type="KEGG" id="jsv:CNX70_00200"/>
<evidence type="ECO:0000313" key="12">
    <source>
        <dbReference type="Proteomes" id="UP000218437"/>
    </source>
</evidence>
<dbReference type="GO" id="GO:0006742">
    <property type="term" value="P:NADP+ catabolic process"/>
    <property type="evidence" value="ECO:0007669"/>
    <property type="project" value="TreeGrafter"/>
</dbReference>
<evidence type="ECO:0000256" key="9">
    <source>
        <dbReference type="ARBA" id="ARBA00023679"/>
    </source>
</evidence>
<dbReference type="Pfam" id="PF09296">
    <property type="entry name" value="NUDIX-like"/>
    <property type="match status" value="1"/>
</dbReference>
<keyword evidence="5" id="KW-0479">Metal-binding</keyword>
<evidence type="ECO:0000259" key="10">
    <source>
        <dbReference type="PROSITE" id="PS51462"/>
    </source>
</evidence>
<dbReference type="RefSeq" id="WP_096238204.1">
    <property type="nucleotide sequence ID" value="NZ_CP023422.1"/>
</dbReference>
<feature type="domain" description="Nudix hydrolase" evidence="10">
    <location>
        <begin position="149"/>
        <end position="272"/>
    </location>
</feature>
<proteinExistence type="inferred from homology"/>
<dbReference type="AlphaFoldDB" id="A0A290X3U7"/>
<dbReference type="EMBL" id="CP023422">
    <property type="protein sequence ID" value="ATD63556.1"/>
    <property type="molecule type" value="Genomic_DNA"/>
</dbReference>
<dbReference type="GO" id="GO:0046872">
    <property type="term" value="F:metal ion binding"/>
    <property type="evidence" value="ECO:0007669"/>
    <property type="project" value="UniProtKB-KW"/>
</dbReference>
<keyword evidence="7" id="KW-0460">Magnesium</keyword>
<dbReference type="InterPro" id="IPR050241">
    <property type="entry name" value="NAD-cap_RNA_hydrolase_NudC"/>
</dbReference>
<dbReference type="PROSITE" id="PS51462">
    <property type="entry name" value="NUDIX"/>
    <property type="match status" value="1"/>
</dbReference>